<keyword evidence="3" id="KW-1185">Reference proteome</keyword>
<dbReference type="AlphaFoldDB" id="A0A7I8LK98"/>
<feature type="region of interest" description="Disordered" evidence="1">
    <location>
        <begin position="57"/>
        <end position="106"/>
    </location>
</feature>
<dbReference type="OrthoDB" id="974159at2759"/>
<dbReference type="Proteomes" id="UP000663760">
    <property type="component" value="Chromosome 17"/>
</dbReference>
<gene>
    <name evidence="2" type="ORF">SI8410_17020898</name>
</gene>
<evidence type="ECO:0000313" key="2">
    <source>
        <dbReference type="EMBL" id="CAA7410220.1"/>
    </source>
</evidence>
<organism evidence="2 3">
    <name type="scientific">Spirodela intermedia</name>
    <name type="common">Intermediate duckweed</name>
    <dbReference type="NCBI Taxonomy" id="51605"/>
    <lineage>
        <taxon>Eukaryota</taxon>
        <taxon>Viridiplantae</taxon>
        <taxon>Streptophyta</taxon>
        <taxon>Embryophyta</taxon>
        <taxon>Tracheophyta</taxon>
        <taxon>Spermatophyta</taxon>
        <taxon>Magnoliopsida</taxon>
        <taxon>Liliopsida</taxon>
        <taxon>Araceae</taxon>
        <taxon>Lemnoideae</taxon>
        <taxon>Spirodela</taxon>
    </lineage>
</organism>
<name>A0A7I8LK98_SPIIN</name>
<accession>A0A7I8LK98</accession>
<proteinExistence type="predicted"/>
<reference evidence="2" key="1">
    <citation type="submission" date="2020-02" db="EMBL/GenBank/DDBJ databases">
        <authorList>
            <person name="Scholz U."/>
            <person name="Mascher M."/>
            <person name="Fiebig A."/>
        </authorList>
    </citation>
    <scope>NUCLEOTIDE SEQUENCE</scope>
</reference>
<feature type="compositionally biased region" description="Low complexity" evidence="1">
    <location>
        <begin position="75"/>
        <end position="96"/>
    </location>
</feature>
<evidence type="ECO:0000313" key="3">
    <source>
        <dbReference type="Proteomes" id="UP000663760"/>
    </source>
</evidence>
<evidence type="ECO:0000256" key="1">
    <source>
        <dbReference type="SAM" id="MobiDB-lite"/>
    </source>
</evidence>
<sequence length="304" mass="33368">MASVGRGLLSRCAFQKIPSPPPRNSPAVVWFDQGRSSDLCRPCHGLHRGEQRRAVPRGYNSFSSAPEEGEEVCKSKSSNGIGSLSSLFARPSSSRAPEFDGKTAGVKPQGMGIRRCFAERQRRTRSEDRESSVEVQCTGEVLVEMFLLVRRLNEEGYLKSVSFSQGLDPQRVPVNGFVRGVLMTAAQRFGEDHQEIAKWLSGSSLKKVALSGCPCTERKTVFAAKRLRSFFCIQEDVICRGCPMKNSCKFANHSVSREHKLTLADAMRVLTAYACGYGAPQALKSQELCLAVGRSLKEVISLAA</sequence>
<dbReference type="EMBL" id="LR746280">
    <property type="protein sequence ID" value="CAA7410220.1"/>
    <property type="molecule type" value="Genomic_DNA"/>
</dbReference>
<protein>
    <submittedName>
        <fullName evidence="2">Uncharacterized protein</fullName>
    </submittedName>
</protein>